<organism evidence="1 2">
    <name type="scientific">Romanomermis culicivorax</name>
    <name type="common">Nematode worm</name>
    <dbReference type="NCBI Taxonomy" id="13658"/>
    <lineage>
        <taxon>Eukaryota</taxon>
        <taxon>Metazoa</taxon>
        <taxon>Ecdysozoa</taxon>
        <taxon>Nematoda</taxon>
        <taxon>Enoplea</taxon>
        <taxon>Dorylaimia</taxon>
        <taxon>Mermithida</taxon>
        <taxon>Mermithoidea</taxon>
        <taxon>Mermithidae</taxon>
        <taxon>Romanomermis</taxon>
    </lineage>
</organism>
<dbReference type="Proteomes" id="UP000887565">
    <property type="component" value="Unplaced"/>
</dbReference>
<protein>
    <submittedName>
        <fullName evidence="2">Uncharacterized protein</fullName>
    </submittedName>
</protein>
<dbReference type="AlphaFoldDB" id="A0A915HTZ4"/>
<evidence type="ECO:0000313" key="1">
    <source>
        <dbReference type="Proteomes" id="UP000887565"/>
    </source>
</evidence>
<dbReference type="WBParaSite" id="nRc.2.0.1.t05368-RA">
    <property type="protein sequence ID" value="nRc.2.0.1.t05368-RA"/>
    <property type="gene ID" value="nRc.2.0.1.g05368"/>
</dbReference>
<proteinExistence type="predicted"/>
<evidence type="ECO:0000313" key="2">
    <source>
        <dbReference type="WBParaSite" id="nRc.2.0.1.t05368-RA"/>
    </source>
</evidence>
<sequence length="63" mass="7219">MAVPLFASNRLQKQLNRIVYFICKQPRRPVLYSTFKRPSIIGILSPRIVPSLPLLSPPYRPIG</sequence>
<reference evidence="2" key="1">
    <citation type="submission" date="2022-11" db="UniProtKB">
        <authorList>
            <consortium name="WormBaseParasite"/>
        </authorList>
    </citation>
    <scope>IDENTIFICATION</scope>
</reference>
<accession>A0A915HTZ4</accession>
<name>A0A915HTZ4_ROMCU</name>
<keyword evidence="1" id="KW-1185">Reference proteome</keyword>